<dbReference type="InterPro" id="IPR051792">
    <property type="entry name" value="GGT_bact"/>
</dbReference>
<dbReference type="OrthoDB" id="9781342at2"/>
<comment type="catalytic activity">
    <reaction evidence="1 11">
        <text>an S-substituted glutathione + H2O = an S-substituted L-cysteinylglycine + L-glutamate</text>
        <dbReference type="Rhea" id="RHEA:59468"/>
        <dbReference type="ChEBI" id="CHEBI:15377"/>
        <dbReference type="ChEBI" id="CHEBI:29985"/>
        <dbReference type="ChEBI" id="CHEBI:90779"/>
        <dbReference type="ChEBI" id="CHEBI:143103"/>
        <dbReference type="EC" id="3.4.19.13"/>
    </reaction>
</comment>
<dbReference type="AlphaFoldDB" id="A0A5C6UND3"/>
<keyword evidence="14" id="KW-1185">Reference proteome</keyword>
<evidence type="ECO:0000256" key="8">
    <source>
        <dbReference type="ARBA" id="ARBA00047417"/>
    </source>
</evidence>
<comment type="similarity">
    <text evidence="3 11">Belongs to the gamma-glutamyltransferase family.</text>
</comment>
<dbReference type="EC" id="2.3.2.2" evidence="11"/>
<keyword evidence="5 11" id="KW-0378">Hydrolase</keyword>
<evidence type="ECO:0000313" key="13">
    <source>
        <dbReference type="EMBL" id="TXC73596.1"/>
    </source>
</evidence>
<feature type="binding site" evidence="10">
    <location>
        <begin position="452"/>
        <end position="453"/>
    </location>
    <ligand>
        <name>L-glutamate</name>
        <dbReference type="ChEBI" id="CHEBI:29985"/>
    </ligand>
</feature>
<dbReference type="Proteomes" id="UP000321129">
    <property type="component" value="Unassembled WGS sequence"/>
</dbReference>
<keyword evidence="7 11" id="KW-0012">Acyltransferase</keyword>
<dbReference type="NCBIfam" id="TIGR00066">
    <property type="entry name" value="g_glut_trans"/>
    <property type="match status" value="1"/>
</dbReference>
<evidence type="ECO:0000256" key="10">
    <source>
        <dbReference type="PIRSR" id="PIRSR600101-2"/>
    </source>
</evidence>
<dbReference type="SUPFAM" id="SSF56235">
    <property type="entry name" value="N-terminal nucleophile aminohydrolases (Ntn hydrolases)"/>
    <property type="match status" value="1"/>
</dbReference>
<dbReference type="EC" id="3.4.19.13" evidence="11"/>
<comment type="catalytic activity">
    <reaction evidence="8 11">
        <text>an N-terminal (5-L-glutamyl)-[peptide] + an alpha-amino acid = 5-L-glutamyl amino acid + an N-terminal L-alpha-aminoacyl-[peptide]</text>
        <dbReference type="Rhea" id="RHEA:23904"/>
        <dbReference type="Rhea" id="RHEA-COMP:9780"/>
        <dbReference type="Rhea" id="RHEA-COMP:9795"/>
        <dbReference type="ChEBI" id="CHEBI:77644"/>
        <dbReference type="ChEBI" id="CHEBI:78597"/>
        <dbReference type="ChEBI" id="CHEBI:78599"/>
        <dbReference type="ChEBI" id="CHEBI:78608"/>
        <dbReference type="EC" id="2.3.2.2"/>
    </reaction>
</comment>
<proteinExistence type="inferred from homology"/>
<reference evidence="13 14" key="1">
    <citation type="submission" date="2019-08" db="EMBL/GenBank/DDBJ databases">
        <title>Sphingorhabdus soil sp. nov., isolated from arctic soil.</title>
        <authorList>
            <person name="Liu Y."/>
        </authorList>
    </citation>
    <scope>NUCLEOTIDE SEQUENCE [LARGE SCALE GENOMIC DNA]</scope>
    <source>
        <strain evidence="13 14">D-2Q-5-6</strain>
    </source>
</reference>
<keyword evidence="11" id="KW-0317">Glutathione biosynthesis</keyword>
<dbReference type="GO" id="GO:0036374">
    <property type="term" value="F:glutathione hydrolase activity"/>
    <property type="evidence" value="ECO:0007669"/>
    <property type="project" value="UniProtKB-UniRule"/>
</dbReference>
<evidence type="ECO:0000256" key="11">
    <source>
        <dbReference type="RuleBase" id="RU368036"/>
    </source>
</evidence>
<evidence type="ECO:0000256" key="7">
    <source>
        <dbReference type="ARBA" id="ARBA00023315"/>
    </source>
</evidence>
<evidence type="ECO:0000256" key="5">
    <source>
        <dbReference type="ARBA" id="ARBA00022801"/>
    </source>
</evidence>
<evidence type="ECO:0000256" key="2">
    <source>
        <dbReference type="ARBA" id="ARBA00001089"/>
    </source>
</evidence>
<evidence type="ECO:0000256" key="6">
    <source>
        <dbReference type="ARBA" id="ARBA00023145"/>
    </source>
</evidence>
<organism evidence="13 14">
    <name type="scientific">Flavisphingopyxis soli</name>
    <dbReference type="NCBI Taxonomy" id="2601267"/>
    <lineage>
        <taxon>Bacteria</taxon>
        <taxon>Pseudomonadati</taxon>
        <taxon>Pseudomonadota</taxon>
        <taxon>Alphaproteobacteria</taxon>
        <taxon>Sphingomonadales</taxon>
        <taxon>Sphingopyxidaceae</taxon>
        <taxon>Flavisphingopyxis</taxon>
    </lineage>
</organism>
<comment type="catalytic activity">
    <reaction evidence="2 11">
        <text>glutathione + H2O = L-cysteinylglycine + L-glutamate</text>
        <dbReference type="Rhea" id="RHEA:28807"/>
        <dbReference type="ChEBI" id="CHEBI:15377"/>
        <dbReference type="ChEBI" id="CHEBI:29985"/>
        <dbReference type="ChEBI" id="CHEBI:57925"/>
        <dbReference type="ChEBI" id="CHEBI:61694"/>
        <dbReference type="EC" id="3.4.19.13"/>
    </reaction>
</comment>
<name>A0A5C6UND3_9SPHN</name>
<dbReference type="GO" id="GO:0006751">
    <property type="term" value="P:glutathione catabolic process"/>
    <property type="evidence" value="ECO:0007669"/>
    <property type="project" value="UniProtKB-UniRule"/>
</dbReference>
<keyword evidence="12" id="KW-0732">Signal</keyword>
<dbReference type="UniPathway" id="UPA00204"/>
<dbReference type="PANTHER" id="PTHR43199">
    <property type="entry name" value="GLUTATHIONE HYDROLASE"/>
    <property type="match status" value="1"/>
</dbReference>
<evidence type="ECO:0000256" key="12">
    <source>
        <dbReference type="SAM" id="SignalP"/>
    </source>
</evidence>
<dbReference type="InterPro" id="IPR029055">
    <property type="entry name" value="Ntn_hydrolases_N"/>
</dbReference>
<dbReference type="InterPro" id="IPR043138">
    <property type="entry name" value="GGT_lsub"/>
</dbReference>
<keyword evidence="4 11" id="KW-0808">Transferase</keyword>
<evidence type="ECO:0000313" key="14">
    <source>
        <dbReference type="Proteomes" id="UP000321129"/>
    </source>
</evidence>
<feature type="binding site" evidence="10">
    <location>
        <position position="101"/>
    </location>
    <ligand>
        <name>L-glutamate</name>
        <dbReference type="ChEBI" id="CHEBI:29985"/>
    </ligand>
</feature>
<dbReference type="RefSeq" id="WP_147121433.1">
    <property type="nucleotide sequence ID" value="NZ_VOPY01000001.1"/>
</dbReference>
<dbReference type="GO" id="GO:0103068">
    <property type="term" value="F:leukotriene C4 gamma-glutamyl transferase activity"/>
    <property type="evidence" value="ECO:0007669"/>
    <property type="project" value="UniProtKB-EC"/>
</dbReference>
<dbReference type="PRINTS" id="PR01210">
    <property type="entry name" value="GGTRANSPTASE"/>
</dbReference>
<gene>
    <name evidence="13" type="primary">ggt</name>
    <name evidence="13" type="ORF">FSZ31_02300</name>
</gene>
<dbReference type="Pfam" id="PF01019">
    <property type="entry name" value="G_glu_transpept"/>
    <property type="match status" value="1"/>
</dbReference>
<dbReference type="InterPro" id="IPR000101">
    <property type="entry name" value="GGT_peptidase"/>
</dbReference>
<dbReference type="Gene3D" id="1.10.246.130">
    <property type="match status" value="1"/>
</dbReference>
<feature type="chain" id="PRO_5022940146" description="Glutathione hydrolase proenzyme" evidence="12">
    <location>
        <begin position="19"/>
        <end position="568"/>
    </location>
</feature>
<feature type="active site" description="Nucleophile" evidence="9">
    <location>
        <position position="388"/>
    </location>
</feature>
<feature type="binding site" evidence="10">
    <location>
        <position position="475"/>
    </location>
    <ligand>
        <name>L-glutamate</name>
        <dbReference type="ChEBI" id="CHEBI:29985"/>
    </ligand>
</feature>
<comment type="subunit">
    <text evidence="11">This enzyme consists of two polypeptide chains, which are synthesized in precursor form from a single polypeptide.</text>
</comment>
<feature type="signal peptide" evidence="12">
    <location>
        <begin position="1"/>
        <end position="18"/>
    </location>
</feature>
<keyword evidence="6 11" id="KW-0865">Zymogen</keyword>
<comment type="caution">
    <text evidence="13">The sequence shown here is derived from an EMBL/GenBank/DDBJ whole genome shotgun (WGS) entry which is preliminary data.</text>
</comment>
<evidence type="ECO:0000256" key="4">
    <source>
        <dbReference type="ARBA" id="ARBA00022679"/>
    </source>
</evidence>
<feature type="binding site" evidence="10">
    <location>
        <position position="428"/>
    </location>
    <ligand>
        <name>L-glutamate</name>
        <dbReference type="ChEBI" id="CHEBI:29985"/>
    </ligand>
</feature>
<comment type="pathway">
    <text evidence="11">Sulfur metabolism; glutathione metabolism.</text>
</comment>
<accession>A0A5C6UND3</accession>
<dbReference type="InterPro" id="IPR043137">
    <property type="entry name" value="GGT_ssub_C"/>
</dbReference>
<dbReference type="EMBL" id="VOPY01000001">
    <property type="protein sequence ID" value="TXC73596.1"/>
    <property type="molecule type" value="Genomic_DNA"/>
</dbReference>
<dbReference type="GO" id="GO:0006750">
    <property type="term" value="P:glutathione biosynthetic process"/>
    <property type="evidence" value="ECO:0007669"/>
    <property type="project" value="UniProtKB-KW"/>
</dbReference>
<comment type="PTM">
    <text evidence="11">Cleaved by autocatalysis into a large and a small subunit.</text>
</comment>
<dbReference type="PANTHER" id="PTHR43199:SF1">
    <property type="entry name" value="GLUTATHIONE HYDROLASE PROENZYME"/>
    <property type="match status" value="1"/>
</dbReference>
<dbReference type="Gene3D" id="3.60.20.40">
    <property type="match status" value="1"/>
</dbReference>
<sequence>MRSIVLIAAALLSLTGCATPTSQPATASANHAGVPGMVSAADPRAAEAGAAMLRKGGSAADAAIATLVALNVVEPQSSGIGGGGFLVYRDGSGTIGSYDGRETAPAAATGTWFYRDGKPLPFSEMQPGGRSVGVPGNVRMMALAHAEHGRLPWKDLFAPAIALARDGFVMTARMNNALDYGRATGALDAAGRALYYGANGEPLPVGTRIKNPAMAAFLTRLAEQGPDSFYVGPNGQAIAAKVSGSPVSPAPMTPGDLASYDAKARDAVCGTYRGYKICGMGPPSSGATTVFAILKQLERFDMKKLGPDSPKSWHLIAESMRLAYADRGRYLADSDYLPVPVAGLTDPAYLAKRSLLIDPDHAMATAPVGTPPGAQPMAAGHEAVEHGTSHFVAVDRWGEVASLTSTIESAFGSGLVVNGYYLNNELTDFSSVPQENGLAVANRVEGGKRPRSSMSPSIVLAPDGSVRLAVGAAGGATIIAQVAKAIIGVIDWDLSAQDAIALPVLYAPGDTVYLEQGSTQVAMAPALRAMGHVVDIRSPGFKANAIEWRGGAWVGAADPRSEGGWVKE</sequence>
<dbReference type="PROSITE" id="PS51257">
    <property type="entry name" value="PROKAR_LIPOPROTEIN"/>
    <property type="match status" value="1"/>
</dbReference>
<protein>
    <recommendedName>
        <fullName evidence="11">Glutathione hydrolase proenzyme</fullName>
        <ecNumber evidence="11">2.3.2.2</ecNumber>
        <ecNumber evidence="11">3.4.19.13</ecNumber>
    </recommendedName>
    <component>
        <recommendedName>
            <fullName evidence="11">Glutathione hydrolase large chain</fullName>
        </recommendedName>
    </component>
    <component>
        <recommendedName>
            <fullName evidence="11">Glutathione hydrolase small chain</fullName>
        </recommendedName>
    </component>
</protein>
<evidence type="ECO:0000256" key="9">
    <source>
        <dbReference type="PIRSR" id="PIRSR600101-1"/>
    </source>
</evidence>
<evidence type="ECO:0000256" key="1">
    <source>
        <dbReference type="ARBA" id="ARBA00001049"/>
    </source>
</evidence>
<evidence type="ECO:0000256" key="3">
    <source>
        <dbReference type="ARBA" id="ARBA00009381"/>
    </source>
</evidence>